<evidence type="ECO:0000313" key="2">
    <source>
        <dbReference type="Proteomes" id="UP001230496"/>
    </source>
</evidence>
<accession>A0AA49GBY3</accession>
<name>A0AA49GBY3_9BACT</name>
<gene>
    <name evidence="1" type="ORF">QYS49_26145</name>
</gene>
<protein>
    <submittedName>
        <fullName evidence="1">Uncharacterized protein</fullName>
    </submittedName>
</protein>
<evidence type="ECO:0000313" key="1">
    <source>
        <dbReference type="EMBL" id="WKK75076.2"/>
    </source>
</evidence>
<reference evidence="1 2" key="1">
    <citation type="submission" date="2023-08" db="EMBL/GenBank/DDBJ databases">
        <title>Comparative genomics and taxonomic characterization of three novel marine species of genus Marivirga.</title>
        <authorList>
            <person name="Muhammad N."/>
            <person name="Kim S.-G."/>
        </authorList>
    </citation>
    <scope>NUCLEOTIDE SEQUENCE [LARGE SCALE GENOMIC DNA]</scope>
    <source>
        <strain evidence="1 2">BDSF4-3</strain>
    </source>
</reference>
<organism evidence="1 2">
    <name type="scientific">Marivirga salinarum</name>
    <dbReference type="NCBI Taxonomy" id="3059078"/>
    <lineage>
        <taxon>Bacteria</taxon>
        <taxon>Pseudomonadati</taxon>
        <taxon>Bacteroidota</taxon>
        <taxon>Cytophagia</taxon>
        <taxon>Cytophagales</taxon>
        <taxon>Marivirgaceae</taxon>
        <taxon>Marivirga</taxon>
    </lineage>
</organism>
<proteinExistence type="predicted"/>
<dbReference type="AlphaFoldDB" id="A0AA49GBY3"/>
<keyword evidence="2" id="KW-1185">Reference proteome</keyword>
<dbReference type="Proteomes" id="UP001230496">
    <property type="component" value="Chromosome"/>
</dbReference>
<sequence>MKNIIKCVVLIPLVMVLINSCTPKDPPPNEKMQNEIIESLQGKWTATEVRKDQTVISDFSNFSLTISDKSYTTDNGSPVWPSSGTYDFESAETEDEFVRQDGRLFTASVNNSSLKITIVYQEETARGEYGTYEFVLSQ</sequence>
<dbReference type="EMBL" id="CP129971">
    <property type="protein sequence ID" value="WKK75076.2"/>
    <property type="molecule type" value="Genomic_DNA"/>
</dbReference>
<dbReference type="RefSeq" id="WP_308347043.1">
    <property type="nucleotide sequence ID" value="NZ_CP129971.1"/>
</dbReference>
<dbReference type="KEGG" id="msaa:QYS49_26145"/>